<gene>
    <name evidence="12" type="ORF">crov402</name>
</gene>
<keyword evidence="13" id="KW-1185">Reference proteome</keyword>
<dbReference type="PROSITE" id="PS51194">
    <property type="entry name" value="HELICASE_CTER"/>
    <property type="match status" value="1"/>
</dbReference>
<dbReference type="Pfam" id="PF00271">
    <property type="entry name" value="Helicase_C"/>
    <property type="match status" value="1"/>
</dbReference>
<evidence type="ECO:0000256" key="2">
    <source>
        <dbReference type="ARBA" id="ARBA00022741"/>
    </source>
</evidence>
<keyword evidence="7" id="KW-0067">ATP-binding</keyword>
<dbReference type="GO" id="GO:0005524">
    <property type="term" value="F:ATP binding"/>
    <property type="evidence" value="ECO:0007669"/>
    <property type="project" value="UniProtKB-KW"/>
</dbReference>
<dbReference type="Pfam" id="PF13920">
    <property type="entry name" value="zf-C3HC4_3"/>
    <property type="match status" value="1"/>
</dbReference>
<dbReference type="SUPFAM" id="SSF57850">
    <property type="entry name" value="RING/U-box"/>
    <property type="match status" value="1"/>
</dbReference>
<keyword evidence="4" id="KW-0378">Hydrolase</keyword>
<dbReference type="InterPro" id="IPR000330">
    <property type="entry name" value="SNF2_N"/>
</dbReference>
<dbReference type="PANTHER" id="PTHR45626:SF51">
    <property type="entry name" value="SNF2-RELATED DOMAIN-CONTAINING PROTEIN"/>
    <property type="match status" value="1"/>
</dbReference>
<evidence type="ECO:0000313" key="13">
    <source>
        <dbReference type="Proteomes" id="UP000029781"/>
    </source>
</evidence>
<keyword evidence="3 8" id="KW-0863">Zinc-finger</keyword>
<dbReference type="InterPro" id="IPR044110">
    <property type="entry name" value="RING-HC_RNF146"/>
</dbReference>
<feature type="domain" description="Helicase C-terminal" evidence="11">
    <location>
        <begin position="674"/>
        <end position="816"/>
    </location>
</feature>
<evidence type="ECO:0000256" key="7">
    <source>
        <dbReference type="ARBA" id="ARBA00022840"/>
    </source>
</evidence>
<dbReference type="InterPro" id="IPR001650">
    <property type="entry name" value="Helicase_C-like"/>
</dbReference>
<dbReference type="RefSeq" id="YP_003970035.1">
    <property type="nucleotide sequence ID" value="NC_014637.1"/>
</dbReference>
<evidence type="ECO:0000256" key="6">
    <source>
        <dbReference type="ARBA" id="ARBA00022833"/>
    </source>
</evidence>
<dbReference type="GO" id="GO:0008270">
    <property type="term" value="F:zinc ion binding"/>
    <property type="evidence" value="ECO:0007669"/>
    <property type="project" value="UniProtKB-KW"/>
</dbReference>
<evidence type="ECO:0000256" key="3">
    <source>
        <dbReference type="ARBA" id="ARBA00022771"/>
    </source>
</evidence>
<reference evidence="12 13" key="1">
    <citation type="journal article" date="2010" name="Proc. Natl. Acad. Sci. U.S.A.">
        <title>Giant virus with a remarkable complement of genes infects marine zooplankton.</title>
        <authorList>
            <person name="Fischer M.G."/>
            <person name="Allen M.J."/>
            <person name="Wilson W.H."/>
            <person name="Suttle C.A."/>
        </authorList>
    </citation>
    <scope>NUCLEOTIDE SEQUENCE [LARGE SCALE GENOMIC DNA]</scope>
    <source>
        <strain evidence="12 13">BV-PW1</strain>
    </source>
</reference>
<keyword evidence="2" id="KW-0547">Nucleotide-binding</keyword>
<dbReference type="InterPro" id="IPR001841">
    <property type="entry name" value="Znf_RING"/>
</dbReference>
<dbReference type="GeneID" id="9887805"/>
<dbReference type="SMART" id="SM00487">
    <property type="entry name" value="DEXDc"/>
    <property type="match status" value="1"/>
</dbReference>
<dbReference type="GO" id="GO:0008094">
    <property type="term" value="F:ATP-dependent activity, acting on DNA"/>
    <property type="evidence" value="ECO:0007669"/>
    <property type="project" value="TreeGrafter"/>
</dbReference>
<protein>
    <submittedName>
        <fullName evidence="12">Putative superfamily II helicase</fullName>
    </submittedName>
</protein>
<dbReference type="PROSITE" id="PS51192">
    <property type="entry name" value="HELICASE_ATP_BIND_1"/>
    <property type="match status" value="1"/>
</dbReference>
<dbReference type="InterPro" id="IPR050628">
    <property type="entry name" value="SNF2_RAD54_helicase_TF"/>
</dbReference>
<accession>E3T5H3</accession>
<dbReference type="CDD" id="cd16546">
    <property type="entry name" value="RING-HC_RNF146"/>
    <property type="match status" value="1"/>
</dbReference>
<dbReference type="Gene3D" id="3.40.50.10810">
    <property type="entry name" value="Tandem AAA-ATPase domain"/>
    <property type="match status" value="1"/>
</dbReference>
<keyword evidence="1" id="KW-0479">Metal-binding</keyword>
<dbReference type="GO" id="GO:0004386">
    <property type="term" value="F:helicase activity"/>
    <property type="evidence" value="ECO:0007669"/>
    <property type="project" value="UniProtKB-KW"/>
</dbReference>
<dbReference type="InterPro" id="IPR038718">
    <property type="entry name" value="SNF2-like_sf"/>
</dbReference>
<feature type="domain" description="RING-type" evidence="9">
    <location>
        <begin position="601"/>
        <end position="639"/>
    </location>
</feature>
<dbReference type="Proteomes" id="UP000029781">
    <property type="component" value="Segment"/>
</dbReference>
<evidence type="ECO:0000256" key="4">
    <source>
        <dbReference type="ARBA" id="ARBA00022801"/>
    </source>
</evidence>
<feature type="domain" description="Helicase ATP-binding" evidence="10">
    <location>
        <begin position="210"/>
        <end position="425"/>
    </location>
</feature>
<sequence>MNELVIERIEPIICYPHDIRNITPNIWINTIISNGKIQFVDTLVGNIDNNQLIEVKIKSPYLDFISNPVPYLDTKLELLNYNGQQSKIRITIKIKNINKVIDYLNHDYILKNFILSDYIGDANKILFTKYNLLQTSIYKNKIKINPSNKITLFDYQLNNIDKMTKIINNPIKVSSNIIINMYPCDENELEYTDKNVYYNRFDKQFKLREDFVEFKTNGVILADEMGLGKTITMIAYLKSLKSIISDPKLLKAKGHLIVVPSHLATQWVGEINKIWENAKIKLILTKRDHVNITTEEILDYDFVIITQQFLINKNHYLQYPGINCTPSTFNIETRLNKFKNNQGAIKIKDVINIPPIFELITWNNLILDEAHEIMGNTFGNSYSISNGLNNVICNLKGINKWYVSGTPYDNQQALHNIFNYLEVTIKEQDKYIKWNLSKFKNIIYSYNFLSKIVLRHSKKQVEEQLNLKGVEEKIYWLTQTDTEKQIYEGSKFKGRSYLLKLCCHLMVADYNSDLSVQTVDIEDVKHNIQERSTSQIKKYTDLLEKLQPTNQAYHMIKAKYIQIISQSKFMLESIKHLTHNNDDNNDDNDDNDNNDDDDNECPICLDKIIQSTILPCGHIFCYECIQAITKVKKVCPLCKQEINNKLICIADKNSKSSNIKSDSLITKYGVKTGTLIKLVRKITSNPENNIIIFSQYDFMLKLISVSLSQNGVSNSFVKGNVFQRNKAIETFRGLRMNQSSKVIMLSLKNAASGTHLVEANHIIFVDPVDSTKDSVIDIENQAIARAFRIGQKKKVYIHRLLIKDTIEENIYNTVYL</sequence>
<keyword evidence="5 12" id="KW-0347">Helicase</keyword>
<dbReference type="GO" id="GO:0016787">
    <property type="term" value="F:hydrolase activity"/>
    <property type="evidence" value="ECO:0007669"/>
    <property type="project" value="UniProtKB-KW"/>
</dbReference>
<dbReference type="CDD" id="cd18793">
    <property type="entry name" value="SF2_C_SNF"/>
    <property type="match status" value="1"/>
</dbReference>
<evidence type="ECO:0000259" key="10">
    <source>
        <dbReference type="PROSITE" id="PS51192"/>
    </source>
</evidence>
<evidence type="ECO:0000259" key="9">
    <source>
        <dbReference type="PROSITE" id="PS50089"/>
    </source>
</evidence>
<dbReference type="Pfam" id="PF00176">
    <property type="entry name" value="SNF2-rel_dom"/>
    <property type="match status" value="1"/>
</dbReference>
<organismHost>
    <name type="scientific">Cafeteria roenbergensis</name>
    <name type="common">Marine flagellate</name>
    <dbReference type="NCBI Taxonomy" id="33653"/>
</organismHost>
<dbReference type="InterPro" id="IPR017907">
    <property type="entry name" value="Znf_RING_CS"/>
</dbReference>
<dbReference type="KEGG" id="vg:9887805"/>
<dbReference type="OrthoDB" id="2514at10239"/>
<dbReference type="PROSITE" id="PS50089">
    <property type="entry name" value="ZF_RING_2"/>
    <property type="match status" value="1"/>
</dbReference>
<organism evidence="12 13">
    <name type="scientific">Cafeteria roenbergensis virus (strain BV-PW1)</name>
    <name type="common">CroV</name>
    <dbReference type="NCBI Taxonomy" id="693272"/>
    <lineage>
        <taxon>Viruses</taxon>
        <taxon>Varidnaviria</taxon>
        <taxon>Bamfordvirae</taxon>
        <taxon>Nucleocytoviricota</taxon>
        <taxon>Megaviricetes</taxon>
        <taxon>Imitervirales</taxon>
        <taxon>Mimiviridae</taxon>
        <taxon>Aliimimivirinae</taxon>
        <taxon>Rheavirus</taxon>
        <taxon>Rheavirus sinusmexicani</taxon>
    </lineage>
</organism>
<dbReference type="InterPro" id="IPR013083">
    <property type="entry name" value="Znf_RING/FYVE/PHD"/>
</dbReference>
<evidence type="ECO:0000313" key="12">
    <source>
        <dbReference type="EMBL" id="ADO67436.1"/>
    </source>
</evidence>
<evidence type="ECO:0000256" key="5">
    <source>
        <dbReference type="ARBA" id="ARBA00022806"/>
    </source>
</evidence>
<keyword evidence="6" id="KW-0862">Zinc</keyword>
<dbReference type="Gene3D" id="3.40.50.300">
    <property type="entry name" value="P-loop containing nucleotide triphosphate hydrolases"/>
    <property type="match status" value="1"/>
</dbReference>
<dbReference type="InterPro" id="IPR049730">
    <property type="entry name" value="SNF2/RAD54-like_C"/>
</dbReference>
<dbReference type="SMART" id="SM00184">
    <property type="entry name" value="RING"/>
    <property type="match status" value="1"/>
</dbReference>
<name>E3T5H3_CROVB</name>
<dbReference type="PROSITE" id="PS00518">
    <property type="entry name" value="ZF_RING_1"/>
    <property type="match status" value="1"/>
</dbReference>
<dbReference type="InterPro" id="IPR027417">
    <property type="entry name" value="P-loop_NTPase"/>
</dbReference>
<evidence type="ECO:0000256" key="8">
    <source>
        <dbReference type="PROSITE-ProRule" id="PRU00175"/>
    </source>
</evidence>
<evidence type="ECO:0000256" key="1">
    <source>
        <dbReference type="ARBA" id="ARBA00022723"/>
    </source>
</evidence>
<dbReference type="Gene3D" id="3.30.40.10">
    <property type="entry name" value="Zinc/RING finger domain, C3HC4 (zinc finger)"/>
    <property type="match status" value="1"/>
</dbReference>
<dbReference type="GO" id="GO:0006281">
    <property type="term" value="P:DNA repair"/>
    <property type="evidence" value="ECO:0007669"/>
    <property type="project" value="TreeGrafter"/>
</dbReference>
<evidence type="ECO:0000259" key="11">
    <source>
        <dbReference type="PROSITE" id="PS51194"/>
    </source>
</evidence>
<dbReference type="InterPro" id="IPR014001">
    <property type="entry name" value="Helicase_ATP-bd"/>
</dbReference>
<proteinExistence type="predicted"/>
<dbReference type="EMBL" id="GU244497">
    <property type="protein sequence ID" value="ADO67436.1"/>
    <property type="molecule type" value="Genomic_DNA"/>
</dbReference>
<dbReference type="SUPFAM" id="SSF52540">
    <property type="entry name" value="P-loop containing nucleoside triphosphate hydrolases"/>
    <property type="match status" value="2"/>
</dbReference>
<dbReference type="PANTHER" id="PTHR45626">
    <property type="entry name" value="TRANSCRIPTION TERMINATION FACTOR 2-RELATED"/>
    <property type="match status" value="1"/>
</dbReference>